<keyword evidence="1" id="KW-1133">Transmembrane helix</keyword>
<evidence type="ECO:0000313" key="3">
    <source>
        <dbReference type="Proteomes" id="UP000654670"/>
    </source>
</evidence>
<evidence type="ECO:0000313" key="2">
    <source>
        <dbReference type="EMBL" id="GGL55216.1"/>
    </source>
</evidence>
<dbReference type="EMBL" id="BMOK01000007">
    <property type="protein sequence ID" value="GGL55216.1"/>
    <property type="molecule type" value="Genomic_DNA"/>
</dbReference>
<keyword evidence="1" id="KW-0812">Transmembrane</keyword>
<reference evidence="2" key="2">
    <citation type="submission" date="2020-09" db="EMBL/GenBank/DDBJ databases">
        <authorList>
            <person name="Sun Q."/>
            <person name="Ohkuma M."/>
        </authorList>
    </citation>
    <scope>NUCLEOTIDE SEQUENCE</scope>
    <source>
        <strain evidence="2">JCM 15325</strain>
    </source>
</reference>
<feature type="transmembrane region" description="Helical" evidence="1">
    <location>
        <begin position="41"/>
        <end position="60"/>
    </location>
</feature>
<feature type="transmembrane region" description="Helical" evidence="1">
    <location>
        <begin position="67"/>
        <end position="84"/>
    </location>
</feature>
<evidence type="ECO:0000256" key="1">
    <source>
        <dbReference type="SAM" id="Phobius"/>
    </source>
</evidence>
<dbReference type="Pfam" id="PF05437">
    <property type="entry name" value="AzlD"/>
    <property type="match status" value="1"/>
</dbReference>
<protein>
    <submittedName>
        <fullName evidence="2">Branched-chain amino acid ABC transporter</fullName>
    </submittedName>
</protein>
<dbReference type="InterPro" id="IPR008407">
    <property type="entry name" value="Brnchd-chn_aa_trnsp_AzlD"/>
</dbReference>
<reference evidence="2" key="1">
    <citation type="journal article" date="2014" name="Int. J. Syst. Evol. Microbiol.">
        <title>Complete genome sequence of Corynebacterium casei LMG S-19264T (=DSM 44701T), isolated from a smear-ripened cheese.</title>
        <authorList>
            <consortium name="US DOE Joint Genome Institute (JGI-PGF)"/>
            <person name="Walter F."/>
            <person name="Albersmeier A."/>
            <person name="Kalinowski J."/>
            <person name="Ruckert C."/>
        </authorList>
    </citation>
    <scope>NUCLEOTIDE SEQUENCE</scope>
    <source>
        <strain evidence="2">JCM 15325</strain>
    </source>
</reference>
<gene>
    <name evidence="2" type="ORF">GCM10007968_19160</name>
</gene>
<name>A0A917W187_9BACL</name>
<sequence length="107" mass="11541">MTVQISNLLLFLGCALVTALPRVLPFIVIRSIRLPAPVIKWLAYIPVCIMTALIVSSLFIRSGGRVLIDWQAAVAVLPALIVSILTKNLLYAVIAGVAAMALLRFLS</sequence>
<accession>A0A917W187</accession>
<dbReference type="RefSeq" id="WP_188802887.1">
    <property type="nucleotide sequence ID" value="NZ_BMOK01000007.1"/>
</dbReference>
<comment type="caution">
    <text evidence="2">The sequence shown here is derived from an EMBL/GenBank/DDBJ whole genome shotgun (WGS) entry which is preliminary data.</text>
</comment>
<dbReference type="AlphaFoldDB" id="A0A917W187"/>
<organism evidence="2 3">
    <name type="scientific">Sporolactobacillus putidus</name>
    <dbReference type="NCBI Taxonomy" id="492735"/>
    <lineage>
        <taxon>Bacteria</taxon>
        <taxon>Bacillati</taxon>
        <taxon>Bacillota</taxon>
        <taxon>Bacilli</taxon>
        <taxon>Bacillales</taxon>
        <taxon>Sporolactobacillaceae</taxon>
        <taxon>Sporolactobacillus</taxon>
    </lineage>
</organism>
<dbReference type="Proteomes" id="UP000654670">
    <property type="component" value="Unassembled WGS sequence"/>
</dbReference>
<keyword evidence="3" id="KW-1185">Reference proteome</keyword>
<keyword evidence="1" id="KW-0472">Membrane</keyword>
<proteinExistence type="predicted"/>